<dbReference type="SMART" id="SM00316">
    <property type="entry name" value="S1"/>
    <property type="match status" value="1"/>
</dbReference>
<dbReference type="PROSITE" id="PS50126">
    <property type="entry name" value="S1"/>
    <property type="match status" value="1"/>
</dbReference>
<dbReference type="Gene3D" id="2.40.50.140">
    <property type="entry name" value="Nucleic acid-binding proteins"/>
    <property type="match status" value="1"/>
</dbReference>
<evidence type="ECO:0000313" key="4">
    <source>
        <dbReference type="Proteomes" id="UP000654279"/>
    </source>
</evidence>
<dbReference type="FunFam" id="2.40.50.140:FF:000051">
    <property type="entry name" value="RNA-binding transcriptional accessory protein"/>
    <property type="match status" value="1"/>
</dbReference>
<gene>
    <name evidence="3" type="ORF">H8699_00175</name>
</gene>
<evidence type="ECO:0000259" key="2">
    <source>
        <dbReference type="PROSITE" id="PS50126"/>
    </source>
</evidence>
<evidence type="ECO:0000313" key="3">
    <source>
        <dbReference type="EMBL" id="MBC8527852.1"/>
    </source>
</evidence>
<dbReference type="InterPro" id="IPR050437">
    <property type="entry name" value="Ribos_protein_bS1-like"/>
</dbReference>
<dbReference type="GO" id="GO:0003735">
    <property type="term" value="F:structural constituent of ribosome"/>
    <property type="evidence" value="ECO:0007669"/>
    <property type="project" value="TreeGrafter"/>
</dbReference>
<feature type="compositionally biased region" description="Basic and acidic residues" evidence="1">
    <location>
        <begin position="106"/>
        <end position="123"/>
    </location>
</feature>
<evidence type="ECO:0000256" key="1">
    <source>
        <dbReference type="SAM" id="MobiDB-lite"/>
    </source>
</evidence>
<organism evidence="3 4">
    <name type="scientific">Luoshenia tenuis</name>
    <dbReference type="NCBI Taxonomy" id="2763654"/>
    <lineage>
        <taxon>Bacteria</taxon>
        <taxon>Bacillati</taxon>
        <taxon>Bacillota</taxon>
        <taxon>Clostridia</taxon>
        <taxon>Christensenellales</taxon>
        <taxon>Christensenellaceae</taxon>
        <taxon>Luoshenia</taxon>
    </lineage>
</organism>
<comment type="caution">
    <text evidence="3">The sequence shown here is derived from an EMBL/GenBank/DDBJ whole genome shotgun (WGS) entry which is preliminary data.</text>
</comment>
<dbReference type="EMBL" id="JACRSO010000001">
    <property type="protein sequence ID" value="MBC8527852.1"/>
    <property type="molecule type" value="Genomic_DNA"/>
</dbReference>
<name>A0A926HHM2_9FIRM</name>
<sequence>MAMEVGAIVEGKVEGITNFGAFVRLESGETGMVHISEVADSYVKDINEHLKIGQTVKVRVMKNDAENGRLSLSIRRAQPVKAPTAPPVPAWNKPARPASNASFDDLMSRFMKDSEERQQDVRRHSNKKRGSSFGRGK</sequence>
<feature type="region of interest" description="Disordered" evidence="1">
    <location>
        <begin position="72"/>
        <end position="137"/>
    </location>
</feature>
<dbReference type="GO" id="GO:0006412">
    <property type="term" value="P:translation"/>
    <property type="evidence" value="ECO:0007669"/>
    <property type="project" value="TreeGrafter"/>
</dbReference>
<dbReference type="InterPro" id="IPR003029">
    <property type="entry name" value="S1_domain"/>
</dbReference>
<dbReference type="Proteomes" id="UP000654279">
    <property type="component" value="Unassembled WGS sequence"/>
</dbReference>
<protein>
    <submittedName>
        <fullName evidence="3">S1 RNA-binding domain-containing protein</fullName>
    </submittedName>
</protein>
<dbReference type="SUPFAM" id="SSF50249">
    <property type="entry name" value="Nucleic acid-binding proteins"/>
    <property type="match status" value="1"/>
</dbReference>
<dbReference type="InterPro" id="IPR012340">
    <property type="entry name" value="NA-bd_OB-fold"/>
</dbReference>
<dbReference type="CDD" id="cd05692">
    <property type="entry name" value="S1_RPS1_repeat_hs4"/>
    <property type="match status" value="1"/>
</dbReference>
<dbReference type="PANTHER" id="PTHR10724">
    <property type="entry name" value="30S RIBOSOMAL PROTEIN S1"/>
    <property type="match status" value="1"/>
</dbReference>
<dbReference type="Pfam" id="PF00575">
    <property type="entry name" value="S1"/>
    <property type="match status" value="1"/>
</dbReference>
<accession>A0A926HHM2</accession>
<reference evidence="3" key="1">
    <citation type="submission" date="2020-08" db="EMBL/GenBank/DDBJ databases">
        <title>Genome public.</title>
        <authorList>
            <person name="Liu C."/>
            <person name="Sun Q."/>
        </authorList>
    </citation>
    <scope>NUCLEOTIDE SEQUENCE</scope>
    <source>
        <strain evidence="3">NSJ-44</strain>
    </source>
</reference>
<dbReference type="AlphaFoldDB" id="A0A926HHM2"/>
<keyword evidence="4" id="KW-1185">Reference proteome</keyword>
<dbReference type="RefSeq" id="WP_138295593.1">
    <property type="nucleotide sequence ID" value="NZ_JACRSO010000001.1"/>
</dbReference>
<dbReference type="GO" id="GO:0005737">
    <property type="term" value="C:cytoplasm"/>
    <property type="evidence" value="ECO:0007669"/>
    <property type="project" value="UniProtKB-ARBA"/>
</dbReference>
<dbReference type="GO" id="GO:0003729">
    <property type="term" value="F:mRNA binding"/>
    <property type="evidence" value="ECO:0007669"/>
    <property type="project" value="UniProtKB-ARBA"/>
</dbReference>
<feature type="compositionally biased region" description="Basic residues" evidence="1">
    <location>
        <begin position="124"/>
        <end position="137"/>
    </location>
</feature>
<proteinExistence type="predicted"/>
<feature type="domain" description="S1 motif" evidence="2">
    <location>
        <begin position="6"/>
        <end position="75"/>
    </location>
</feature>